<name>A0AAD9G8J6_9STRA</name>
<accession>A0AAD9G8J6</accession>
<evidence type="ECO:0000313" key="3">
    <source>
        <dbReference type="Proteomes" id="UP001259832"/>
    </source>
</evidence>
<keyword evidence="3" id="KW-1185">Reference proteome</keyword>
<keyword evidence="1" id="KW-0472">Membrane</keyword>
<dbReference type="Proteomes" id="UP001259832">
    <property type="component" value="Unassembled WGS sequence"/>
</dbReference>
<dbReference type="EMBL" id="JASMQC010000027">
    <property type="protein sequence ID" value="KAK1933807.1"/>
    <property type="molecule type" value="Genomic_DNA"/>
</dbReference>
<gene>
    <name evidence="2" type="ORF">P3T76_011567</name>
</gene>
<proteinExistence type="predicted"/>
<comment type="caution">
    <text evidence="2">The sequence shown here is derived from an EMBL/GenBank/DDBJ whole genome shotgun (WGS) entry which is preliminary data.</text>
</comment>
<dbReference type="AlphaFoldDB" id="A0AAD9G8J6"/>
<evidence type="ECO:0000256" key="1">
    <source>
        <dbReference type="SAM" id="Phobius"/>
    </source>
</evidence>
<protein>
    <recommendedName>
        <fullName evidence="4">Transmembrane protein</fullName>
    </recommendedName>
</protein>
<sequence length="163" mass="17893">MGGGYNSSAYLDMDEEFFRSLETANYECHQSPAKNTTSESTILHKHYAQRRATRTRVVMTLSLMLLAGVGSLALYSSVDASSWAMKVRAPSPMFRGSSTKPGSNPKVGEVFNGDDSPAFENAILASDETKAQGETTYALDDAMLDELDPYDEFRQEGKQIEAN</sequence>
<keyword evidence="1" id="KW-1133">Transmembrane helix</keyword>
<reference evidence="2" key="1">
    <citation type="submission" date="2023-08" db="EMBL/GenBank/DDBJ databases">
        <title>Reference Genome Resource for the Citrus Pathogen Phytophthora citrophthora.</title>
        <authorList>
            <person name="Moller H."/>
            <person name="Coetzee B."/>
            <person name="Rose L.J."/>
            <person name="Van Niekerk J.M."/>
        </authorList>
    </citation>
    <scope>NUCLEOTIDE SEQUENCE</scope>
    <source>
        <strain evidence="2">STE-U-9442</strain>
    </source>
</reference>
<feature type="transmembrane region" description="Helical" evidence="1">
    <location>
        <begin position="57"/>
        <end position="78"/>
    </location>
</feature>
<keyword evidence="1" id="KW-0812">Transmembrane</keyword>
<evidence type="ECO:0008006" key="4">
    <source>
        <dbReference type="Google" id="ProtNLM"/>
    </source>
</evidence>
<organism evidence="2 3">
    <name type="scientific">Phytophthora citrophthora</name>
    <dbReference type="NCBI Taxonomy" id="4793"/>
    <lineage>
        <taxon>Eukaryota</taxon>
        <taxon>Sar</taxon>
        <taxon>Stramenopiles</taxon>
        <taxon>Oomycota</taxon>
        <taxon>Peronosporomycetes</taxon>
        <taxon>Peronosporales</taxon>
        <taxon>Peronosporaceae</taxon>
        <taxon>Phytophthora</taxon>
    </lineage>
</organism>
<evidence type="ECO:0000313" key="2">
    <source>
        <dbReference type="EMBL" id="KAK1933807.1"/>
    </source>
</evidence>